<organism evidence="5 6">
    <name type="scientific">Dendroctonus ponderosae</name>
    <name type="common">Mountain pine beetle</name>
    <dbReference type="NCBI Taxonomy" id="77166"/>
    <lineage>
        <taxon>Eukaryota</taxon>
        <taxon>Metazoa</taxon>
        <taxon>Ecdysozoa</taxon>
        <taxon>Arthropoda</taxon>
        <taxon>Hexapoda</taxon>
        <taxon>Insecta</taxon>
        <taxon>Pterygota</taxon>
        <taxon>Neoptera</taxon>
        <taxon>Endopterygota</taxon>
        <taxon>Coleoptera</taxon>
        <taxon>Polyphaga</taxon>
        <taxon>Cucujiformia</taxon>
        <taxon>Curculionidae</taxon>
        <taxon>Scolytinae</taxon>
        <taxon>Dendroctonus</taxon>
    </lineage>
</organism>
<feature type="domain" description="Cortactin-binding protein-2 N-terminal" evidence="4">
    <location>
        <begin position="106"/>
        <end position="303"/>
    </location>
</feature>
<dbReference type="Gene3D" id="1.20.1170.10">
    <property type="match status" value="1"/>
</dbReference>
<feature type="compositionally biased region" description="Low complexity" evidence="3">
    <location>
        <begin position="556"/>
        <end position="569"/>
    </location>
</feature>
<feature type="compositionally biased region" description="Pro residues" evidence="3">
    <location>
        <begin position="516"/>
        <end position="525"/>
    </location>
</feature>
<feature type="compositionally biased region" description="Basic and acidic residues" evidence="3">
    <location>
        <begin position="535"/>
        <end position="546"/>
    </location>
</feature>
<evidence type="ECO:0000313" key="5">
    <source>
        <dbReference type="EMBL" id="ERL95544.1"/>
    </source>
</evidence>
<evidence type="ECO:0000259" key="4">
    <source>
        <dbReference type="Pfam" id="PF09727"/>
    </source>
</evidence>
<keyword evidence="1 2" id="KW-0175">Coiled coil</keyword>
<dbReference type="Proteomes" id="UP000030742">
    <property type="component" value="Unassembled WGS sequence"/>
</dbReference>
<protein>
    <recommendedName>
        <fullName evidence="4">Cortactin-binding protein-2 N-terminal domain-containing protein</fullName>
    </recommendedName>
</protein>
<dbReference type="STRING" id="77166.U4UN79"/>
<dbReference type="Pfam" id="PF09727">
    <property type="entry name" value="CortBP2"/>
    <property type="match status" value="1"/>
</dbReference>
<accession>U4UN79</accession>
<evidence type="ECO:0000256" key="2">
    <source>
        <dbReference type="SAM" id="Coils"/>
    </source>
</evidence>
<evidence type="ECO:0000256" key="3">
    <source>
        <dbReference type="SAM" id="MobiDB-lite"/>
    </source>
</evidence>
<feature type="coiled-coil region" evidence="2">
    <location>
        <begin position="338"/>
        <end position="414"/>
    </location>
</feature>
<dbReference type="InterPro" id="IPR019131">
    <property type="entry name" value="Cortactin-binding_p2_N"/>
</dbReference>
<feature type="region of interest" description="Disordered" evidence="3">
    <location>
        <begin position="466"/>
        <end position="571"/>
    </location>
</feature>
<evidence type="ECO:0000256" key="1">
    <source>
        <dbReference type="ARBA" id="ARBA00023054"/>
    </source>
</evidence>
<dbReference type="OrthoDB" id="6021133at2759"/>
<name>U4UN79_DENPD</name>
<dbReference type="PANTHER" id="PTHR23166">
    <property type="entry name" value="FILAMIN/GPBP-INTERACTING PROTEIN"/>
    <property type="match status" value="1"/>
</dbReference>
<gene>
    <name evidence="5" type="ORF">D910_12805</name>
</gene>
<dbReference type="AlphaFoldDB" id="U4UN79"/>
<reference evidence="5 6" key="1">
    <citation type="journal article" date="2013" name="Genome Biol.">
        <title>Draft genome of the mountain pine beetle, Dendroctonus ponderosae Hopkins, a major forest pest.</title>
        <authorList>
            <person name="Keeling C.I."/>
            <person name="Yuen M.M."/>
            <person name="Liao N.Y."/>
            <person name="Docking T.R."/>
            <person name="Chan S.K."/>
            <person name="Taylor G.A."/>
            <person name="Palmquist D.L."/>
            <person name="Jackman S.D."/>
            <person name="Nguyen A."/>
            <person name="Li M."/>
            <person name="Henderson H."/>
            <person name="Janes J.K."/>
            <person name="Zhao Y."/>
            <person name="Pandoh P."/>
            <person name="Moore R."/>
            <person name="Sperling F.A."/>
            <person name="Huber D.P."/>
            <person name="Birol I."/>
            <person name="Jones S.J."/>
            <person name="Bohlmann J."/>
        </authorList>
    </citation>
    <scope>NUCLEOTIDE SEQUENCE</scope>
</reference>
<dbReference type="EMBL" id="KB632432">
    <property type="protein sequence ID" value="ERL95544.1"/>
    <property type="molecule type" value="Genomic_DNA"/>
</dbReference>
<sequence length="593" mass="66311">MRTLLETNYLLTKPLLSPIIRETLRPGFVLLSLINRGLIGTLFGAANGTIPMAGNNVEIEWVKGLGVPQDFGATLSTVPENQPGHFDEIERTHLSSSTLKRNTKMELSKSDLLKLVTCFEGEIQARDIVIAALKSERLKQVATLGRYRPSVMADPYTALLRDNISESSNAKPPISEADMQTAAEHQLQTLEHLVMQQRWAHQHMISILKEAEIKHKKVNHQFYLNVIQELEEEKCKHEHDTAQGDDITYGLEMERTRLRQELEMERNARKKLEKEVKRQVELADEERARQKQIVLLLLAERKKIIVKYIEERKRSEDLAQVKHIKKVELTSIHQCAYLQILSEEKSRIDTMAEGLEEESKKSLQMEAEMEKQAQEFEVERKIFKSQLAAKDQRIIEIETEIHRLRAEYDAIRTRIQLSDSGTAIISSVAKVVQPTATVSSVPVSGPTTGIAQSVTPGQALRQTAIAASPPVPNKMSVGLTDSSTIRAGPKPAFPPHLQQSTAPQTPPKKGAAARGVPPPIPPNKPVIPSKVAVPRRPDSGETEKKKPNVLPKESDQQTSQQQGTRTGQGIELLGQELADFQQMFVTMATSNNT</sequence>
<proteinExistence type="predicted"/>
<evidence type="ECO:0000313" key="6">
    <source>
        <dbReference type="Proteomes" id="UP000030742"/>
    </source>
</evidence>
<feature type="coiled-coil region" evidence="2">
    <location>
        <begin position="213"/>
        <end position="289"/>
    </location>
</feature>
<dbReference type="InterPro" id="IPR050719">
    <property type="entry name" value="Cortactin-Actin_Reg"/>
</dbReference>
<dbReference type="PANTHER" id="PTHR23166:SF5">
    <property type="entry name" value="CTTNBP2 N-TERMINAL-LIKE PROTEIN"/>
    <property type="match status" value="1"/>
</dbReference>